<sequence length="418" mass="47227">MKIAVIGSGIAGLSASWYLGKEHEVTLLEKHPLVGMDAHGTDLSSNGNFVRVDVPFRAFKRNYYPCLLELYEEAGIEVRPVDYSFSLNYGDGTTYFGFSTLGIGNNFVPIPYLVCFSNKTSRRIFSDAIRFYEESERELHSLDGEQLTISQFLSRFGYSIEFEDLYLIPMFSTINTCTSESAKNYPAEAVIGYHSQGLKFLRFLTPLKGTRDVTEKLSKGASSVRLSTDPKKIVLEKDKVKLLFDNGEEYFDRVVVAAPANQAISILPNEYTREKELLSKLKYEASEVVTHSDDSFMPKNKKHWAPMCFSLSQDGSSATATILLNKVLPSMKGKDVFQTWNPLVQPKEENFISRSKFERPVIDLASQKTLAELKNLQELPDRKVWLCGSYARYGIPLLEAGVSTSLDVKRWVEQSIKR</sequence>
<evidence type="ECO:0000313" key="2">
    <source>
        <dbReference type="Proteomes" id="UP000297762"/>
    </source>
</evidence>
<dbReference type="Proteomes" id="UP000297762">
    <property type="component" value="Unassembled WGS sequence"/>
</dbReference>
<dbReference type="EMBL" id="RQGF01000012">
    <property type="protein sequence ID" value="TGL63393.1"/>
    <property type="molecule type" value="Genomic_DNA"/>
</dbReference>
<dbReference type="InterPro" id="IPR050464">
    <property type="entry name" value="Zeta_carotene_desat/Oxidored"/>
</dbReference>
<accession>A0A4R9KDY2</accession>
<protein>
    <submittedName>
        <fullName evidence="1">FAD-dependent oxidoreductase</fullName>
    </submittedName>
</protein>
<dbReference type="Gene3D" id="3.50.50.60">
    <property type="entry name" value="FAD/NAD(P)-binding domain"/>
    <property type="match status" value="2"/>
</dbReference>
<dbReference type="InterPro" id="IPR036188">
    <property type="entry name" value="FAD/NAD-bd_sf"/>
</dbReference>
<dbReference type="RefSeq" id="WP_135648477.1">
    <property type="nucleotide sequence ID" value="NZ_RQGF01000012.1"/>
</dbReference>
<reference evidence="1" key="1">
    <citation type="journal article" date="2019" name="PLoS Negl. Trop. Dis.">
        <title>Revisiting the worldwide diversity of Leptospira species in the environment.</title>
        <authorList>
            <person name="Vincent A.T."/>
            <person name="Schiettekatte O."/>
            <person name="Bourhy P."/>
            <person name="Veyrier F.J."/>
            <person name="Picardeau M."/>
        </authorList>
    </citation>
    <scope>NUCLEOTIDE SEQUENCE [LARGE SCALE GENOMIC DNA]</scope>
    <source>
        <strain evidence="1">201702455</strain>
    </source>
</reference>
<dbReference type="GO" id="GO:0016491">
    <property type="term" value="F:oxidoreductase activity"/>
    <property type="evidence" value="ECO:0007669"/>
    <property type="project" value="TreeGrafter"/>
</dbReference>
<dbReference type="Pfam" id="PF13450">
    <property type="entry name" value="NAD_binding_8"/>
    <property type="match status" value="1"/>
</dbReference>
<comment type="caution">
    <text evidence="1">The sequence shown here is derived from an EMBL/GenBank/DDBJ whole genome shotgun (WGS) entry which is preliminary data.</text>
</comment>
<dbReference type="Gene3D" id="3.90.660.20">
    <property type="entry name" value="Protoporphyrinogen oxidase, mitochondrial, domain 2"/>
    <property type="match status" value="1"/>
</dbReference>
<evidence type="ECO:0000313" key="1">
    <source>
        <dbReference type="EMBL" id="TGL63393.1"/>
    </source>
</evidence>
<dbReference type="PANTHER" id="PTHR42923:SF17">
    <property type="entry name" value="AMINE OXIDASE DOMAIN-CONTAINING PROTEIN"/>
    <property type="match status" value="1"/>
</dbReference>
<dbReference type="PANTHER" id="PTHR42923">
    <property type="entry name" value="PROTOPORPHYRINOGEN OXIDASE"/>
    <property type="match status" value="1"/>
</dbReference>
<dbReference type="OrthoDB" id="5792777at2"/>
<keyword evidence="2" id="KW-1185">Reference proteome</keyword>
<proteinExistence type="predicted"/>
<name>A0A4R9KDY2_9LEPT</name>
<gene>
    <name evidence="1" type="ORF">EHQ64_05405</name>
</gene>
<organism evidence="1 2">
    <name type="scientific">Leptospira sarikeiensis</name>
    <dbReference type="NCBI Taxonomy" id="2484943"/>
    <lineage>
        <taxon>Bacteria</taxon>
        <taxon>Pseudomonadati</taxon>
        <taxon>Spirochaetota</taxon>
        <taxon>Spirochaetia</taxon>
        <taxon>Leptospirales</taxon>
        <taxon>Leptospiraceae</taxon>
        <taxon>Leptospira</taxon>
    </lineage>
</organism>
<dbReference type="AlphaFoldDB" id="A0A4R9KDY2"/>
<dbReference type="SUPFAM" id="SSF51905">
    <property type="entry name" value="FAD/NAD(P)-binding domain"/>
    <property type="match status" value="1"/>
</dbReference>